<keyword evidence="7" id="KW-1185">Reference proteome</keyword>
<dbReference type="GO" id="GO:0046306">
    <property type="term" value="P:alkanesulfonate catabolic process"/>
    <property type="evidence" value="ECO:0007669"/>
    <property type="project" value="InterPro"/>
</dbReference>
<dbReference type="Pfam" id="PF03358">
    <property type="entry name" value="FMN_red"/>
    <property type="match status" value="1"/>
</dbReference>
<dbReference type="InterPro" id="IPR020048">
    <property type="entry name" value="NADPH-dep_FMN_reduc_SsuE"/>
</dbReference>
<dbReference type="InterPro" id="IPR029039">
    <property type="entry name" value="Flavoprotein-like_sf"/>
</dbReference>
<evidence type="ECO:0000256" key="1">
    <source>
        <dbReference type="ARBA" id="ARBA00005990"/>
    </source>
</evidence>
<dbReference type="RefSeq" id="WP_130188702.1">
    <property type="nucleotide sequence ID" value="NZ_CP035913.1"/>
</dbReference>
<dbReference type="KEGG" id="plue:EWM63_23520"/>
<dbReference type="EC" id="1.5.1.38" evidence="6"/>
<dbReference type="PANTHER" id="PTHR43408:SF1">
    <property type="entry name" value="FMN REDUCTASE (NADPH)"/>
    <property type="match status" value="1"/>
</dbReference>
<keyword evidence="2" id="KW-0285">Flavoprotein</keyword>
<evidence type="ECO:0000259" key="5">
    <source>
        <dbReference type="Pfam" id="PF03358"/>
    </source>
</evidence>
<dbReference type="AlphaFoldDB" id="A0A4P6L438"/>
<dbReference type="SUPFAM" id="SSF52218">
    <property type="entry name" value="Flavoproteins"/>
    <property type="match status" value="1"/>
</dbReference>
<dbReference type="InterPro" id="IPR051814">
    <property type="entry name" value="NAD(P)H-dep_FMN_reductase"/>
</dbReference>
<evidence type="ECO:0000256" key="3">
    <source>
        <dbReference type="ARBA" id="ARBA00022643"/>
    </source>
</evidence>
<dbReference type="InterPro" id="IPR005025">
    <property type="entry name" value="FMN_Rdtase-like_dom"/>
</dbReference>
<protein>
    <submittedName>
        <fullName evidence="6">FMN reductase (NADPH)</fullName>
        <ecNumber evidence="6">1.5.1.38</ecNumber>
    </submittedName>
</protein>
<dbReference type="NCBIfam" id="TIGR03567">
    <property type="entry name" value="FMN_reduc_SsuE"/>
    <property type="match status" value="1"/>
</dbReference>
<organism evidence="6 7">
    <name type="scientific">Pseudoduganella lutea</name>
    <dbReference type="NCBI Taxonomy" id="321985"/>
    <lineage>
        <taxon>Bacteria</taxon>
        <taxon>Pseudomonadati</taxon>
        <taxon>Pseudomonadota</taxon>
        <taxon>Betaproteobacteria</taxon>
        <taxon>Burkholderiales</taxon>
        <taxon>Oxalobacteraceae</taxon>
        <taxon>Telluria group</taxon>
        <taxon>Pseudoduganella</taxon>
    </lineage>
</organism>
<accession>A0A4P6L438</accession>
<dbReference type="Gene3D" id="3.40.50.360">
    <property type="match status" value="1"/>
</dbReference>
<keyword evidence="4 6" id="KW-0560">Oxidoreductase</keyword>
<dbReference type="EMBL" id="CP035913">
    <property type="protein sequence ID" value="QBE65592.1"/>
    <property type="molecule type" value="Genomic_DNA"/>
</dbReference>
<evidence type="ECO:0000313" key="6">
    <source>
        <dbReference type="EMBL" id="QBE65592.1"/>
    </source>
</evidence>
<evidence type="ECO:0000313" key="7">
    <source>
        <dbReference type="Proteomes" id="UP000290637"/>
    </source>
</evidence>
<dbReference type="PANTHER" id="PTHR43408">
    <property type="entry name" value="FMN REDUCTASE (NADPH)"/>
    <property type="match status" value="1"/>
</dbReference>
<evidence type="ECO:0000256" key="2">
    <source>
        <dbReference type="ARBA" id="ARBA00022630"/>
    </source>
</evidence>
<dbReference type="Proteomes" id="UP000290637">
    <property type="component" value="Chromosome"/>
</dbReference>
<evidence type="ECO:0000256" key="4">
    <source>
        <dbReference type="ARBA" id="ARBA00023002"/>
    </source>
</evidence>
<sequence length="200" mass="20948">MSILLISGSPAVPSTSSRLLHHIGDKLAAHGYRTTRLNVRDLPAQALLAADNTDAVVRAALAEVADAHAVIVATPVYKAAYSGVLKAFLDLLPQNGLAGKIVLPVATGGSQSHLLALDYALRPVLHALEADQVLTSIYATSQQVQWSEHEGVLLAPEIAVRVAAGVATLDRALGYRTAAEEAARAPARSLQDHPYVSQAA</sequence>
<keyword evidence="3" id="KW-0288">FMN</keyword>
<name>A0A4P6L438_9BURK</name>
<proteinExistence type="inferred from homology"/>
<dbReference type="OrthoDB" id="1643408at2"/>
<gene>
    <name evidence="6" type="primary">ssuE</name>
    <name evidence="6" type="ORF">EWM63_23520</name>
</gene>
<comment type="similarity">
    <text evidence="1">Belongs to the SsuE family.</text>
</comment>
<dbReference type="GO" id="GO:0052873">
    <property type="term" value="F:FMN reductase (NADPH) activity"/>
    <property type="evidence" value="ECO:0007669"/>
    <property type="project" value="UniProtKB-EC"/>
</dbReference>
<reference evidence="6 7" key="1">
    <citation type="submission" date="2019-02" db="EMBL/GenBank/DDBJ databases">
        <title>Draft Genome Sequences of Six Type Strains of the Genus Massilia.</title>
        <authorList>
            <person name="Miess H."/>
            <person name="Frediansyhah A."/>
            <person name="Gross H."/>
        </authorList>
    </citation>
    <scope>NUCLEOTIDE SEQUENCE [LARGE SCALE GENOMIC DNA]</scope>
    <source>
        <strain evidence="6 7">DSM 17473</strain>
    </source>
</reference>
<feature type="domain" description="NADPH-dependent FMN reductase-like" evidence="5">
    <location>
        <begin position="1"/>
        <end position="143"/>
    </location>
</feature>